<dbReference type="AlphaFoldDB" id="A0A7J7VIG2"/>
<proteinExistence type="predicted"/>
<evidence type="ECO:0000313" key="3">
    <source>
        <dbReference type="Proteomes" id="UP000527355"/>
    </source>
</evidence>
<dbReference type="Proteomes" id="UP000527355">
    <property type="component" value="Unassembled WGS sequence"/>
</dbReference>
<dbReference type="EMBL" id="JABWUV010000010">
    <property type="protein sequence ID" value="KAF6324800.1"/>
    <property type="molecule type" value="Genomic_DNA"/>
</dbReference>
<feature type="compositionally biased region" description="Basic and acidic residues" evidence="1">
    <location>
        <begin position="152"/>
        <end position="171"/>
    </location>
</feature>
<feature type="region of interest" description="Disordered" evidence="1">
    <location>
        <begin position="135"/>
        <end position="171"/>
    </location>
</feature>
<protein>
    <submittedName>
        <fullName evidence="2">Uncharacterized protein</fullName>
    </submittedName>
</protein>
<organism evidence="2 3">
    <name type="scientific">Myotis myotis</name>
    <name type="common">Greater mouse-eared bat</name>
    <name type="synonym">Vespertilio myotis</name>
    <dbReference type="NCBI Taxonomy" id="51298"/>
    <lineage>
        <taxon>Eukaryota</taxon>
        <taxon>Metazoa</taxon>
        <taxon>Chordata</taxon>
        <taxon>Craniata</taxon>
        <taxon>Vertebrata</taxon>
        <taxon>Euteleostomi</taxon>
        <taxon>Mammalia</taxon>
        <taxon>Eutheria</taxon>
        <taxon>Laurasiatheria</taxon>
        <taxon>Chiroptera</taxon>
        <taxon>Yangochiroptera</taxon>
        <taxon>Vespertilionidae</taxon>
        <taxon>Myotis</taxon>
    </lineage>
</organism>
<gene>
    <name evidence="2" type="ORF">mMyoMyo1_008266</name>
</gene>
<reference evidence="2 3" key="1">
    <citation type="journal article" date="2020" name="Nature">
        <title>Six reference-quality genomes reveal evolution of bat adaptations.</title>
        <authorList>
            <person name="Jebb D."/>
            <person name="Huang Z."/>
            <person name="Pippel M."/>
            <person name="Hughes G.M."/>
            <person name="Lavrichenko K."/>
            <person name="Devanna P."/>
            <person name="Winkler S."/>
            <person name="Jermiin L.S."/>
            <person name="Skirmuntt E.C."/>
            <person name="Katzourakis A."/>
            <person name="Burkitt-Gray L."/>
            <person name="Ray D.A."/>
            <person name="Sullivan K.A.M."/>
            <person name="Roscito J.G."/>
            <person name="Kirilenko B.M."/>
            <person name="Davalos L.M."/>
            <person name="Corthals A.P."/>
            <person name="Power M.L."/>
            <person name="Jones G."/>
            <person name="Ransome R.D."/>
            <person name="Dechmann D.K.N."/>
            <person name="Locatelli A.G."/>
            <person name="Puechmaille S.J."/>
            <person name="Fedrigo O."/>
            <person name="Jarvis E.D."/>
            <person name="Hiller M."/>
            <person name="Vernes S.C."/>
            <person name="Myers E.W."/>
            <person name="Teeling E.C."/>
        </authorList>
    </citation>
    <scope>NUCLEOTIDE SEQUENCE [LARGE SCALE GENOMIC DNA]</scope>
    <source>
        <strain evidence="2">MMyoMyo1</strain>
        <tissue evidence="2">Flight muscle</tissue>
    </source>
</reference>
<sequence length="171" mass="19262">MSLICFLFSGKLNLSQIPVSLDPQGQVCPMGQNWFPGPLQMQGKWEKQVFCVSGCTVRGIHAKEAWGWLFSSYLTLSAKTPPSFLMSRKQDRVNFSKIISWPLVPSRLLQKCDVQTCREEPLYFGRKRKSRARCASEIGGSGQRTSVGRAGSEVRKNYRDTDTERHTALTA</sequence>
<evidence type="ECO:0000256" key="1">
    <source>
        <dbReference type="SAM" id="MobiDB-lite"/>
    </source>
</evidence>
<accession>A0A7J7VIG2</accession>
<keyword evidence="3" id="KW-1185">Reference proteome</keyword>
<name>A0A7J7VIG2_MYOMY</name>
<evidence type="ECO:0000313" key="2">
    <source>
        <dbReference type="EMBL" id="KAF6324800.1"/>
    </source>
</evidence>
<comment type="caution">
    <text evidence="2">The sequence shown here is derived from an EMBL/GenBank/DDBJ whole genome shotgun (WGS) entry which is preliminary data.</text>
</comment>